<keyword evidence="3" id="KW-1185">Reference proteome</keyword>
<organism evidence="2 3">
    <name type="scientific">Spirosoma radiotolerans</name>
    <dbReference type="NCBI Taxonomy" id="1379870"/>
    <lineage>
        <taxon>Bacteria</taxon>
        <taxon>Pseudomonadati</taxon>
        <taxon>Bacteroidota</taxon>
        <taxon>Cytophagia</taxon>
        <taxon>Cytophagales</taxon>
        <taxon>Cytophagaceae</taxon>
        <taxon>Spirosoma</taxon>
    </lineage>
</organism>
<gene>
    <name evidence="2" type="ORF">SD10_16745</name>
</gene>
<evidence type="ECO:0000256" key="1">
    <source>
        <dbReference type="SAM" id="SignalP"/>
    </source>
</evidence>
<accession>A0A0E3ZWB3</accession>
<dbReference type="OrthoDB" id="6385145at2"/>
<name>A0A0E3ZWB3_9BACT</name>
<protein>
    <recommendedName>
        <fullName evidence="4">Gluconate 2-dehydrogenase subunit 3 family protein</fullName>
    </recommendedName>
</protein>
<evidence type="ECO:0008006" key="4">
    <source>
        <dbReference type="Google" id="ProtNLM"/>
    </source>
</evidence>
<reference evidence="2 3" key="1">
    <citation type="journal article" date="2014" name="Curr. Microbiol.">
        <title>Spirosoma radiotolerans sp. nov., a gamma-radiation-resistant bacterium isolated from gamma ray-irradiated soil.</title>
        <authorList>
            <person name="Lee J.J."/>
            <person name="Srinivasan S."/>
            <person name="Lim S."/>
            <person name="Joe M."/>
            <person name="Im S."/>
            <person name="Bae S.I."/>
            <person name="Park K.R."/>
            <person name="Han J.H."/>
            <person name="Park S.H."/>
            <person name="Joo B.M."/>
            <person name="Park S.J."/>
            <person name="Kim M.K."/>
        </authorList>
    </citation>
    <scope>NUCLEOTIDE SEQUENCE [LARGE SCALE GENOMIC DNA]</scope>
    <source>
        <strain evidence="2 3">DG5A</strain>
    </source>
</reference>
<dbReference type="KEGG" id="srd:SD10_16745"/>
<dbReference type="HOGENOM" id="CLU_089930_1_0_10"/>
<dbReference type="EMBL" id="CP010429">
    <property type="protein sequence ID" value="AKD56303.1"/>
    <property type="molecule type" value="Genomic_DNA"/>
</dbReference>
<evidence type="ECO:0000313" key="2">
    <source>
        <dbReference type="EMBL" id="AKD56303.1"/>
    </source>
</evidence>
<dbReference type="Proteomes" id="UP000033054">
    <property type="component" value="Chromosome"/>
</dbReference>
<feature type="chain" id="PRO_5002417022" description="Gluconate 2-dehydrogenase subunit 3 family protein" evidence="1">
    <location>
        <begin position="25"/>
        <end position="179"/>
    </location>
</feature>
<dbReference type="PATRIC" id="fig|1379870.5.peg.3634"/>
<dbReference type="RefSeq" id="WP_046575255.1">
    <property type="nucleotide sequence ID" value="NZ_CP010429.1"/>
</dbReference>
<dbReference type="STRING" id="1379870.SD10_16745"/>
<dbReference type="AlphaFoldDB" id="A0A0E3ZWB3"/>
<dbReference type="Pfam" id="PF13618">
    <property type="entry name" value="Gluconate_2-dh3"/>
    <property type="match status" value="1"/>
</dbReference>
<evidence type="ECO:0000313" key="3">
    <source>
        <dbReference type="Proteomes" id="UP000033054"/>
    </source>
</evidence>
<feature type="signal peptide" evidence="1">
    <location>
        <begin position="1"/>
        <end position="24"/>
    </location>
</feature>
<keyword evidence="1" id="KW-0732">Signal</keyword>
<sequence>MQRRSVLKNLAMTIGGLVSLPAWASGWTPDSLGAISTLSVDNEALLADIVETFIPETATPGAKSLNVHKFAMRMINDCYGEAAQTTLQQGLALVDSTAQQTYNKPFSNGDAAQRMDVLTKVSASTDPTGKAFVDMVKKLTIQGYMNSEYYLVNVEKFNMAPGFYHGCVPVSKLAVNGSK</sequence>
<proteinExistence type="predicted"/>
<dbReference type="InterPro" id="IPR027056">
    <property type="entry name" value="Gluconate_2DH_su3"/>
</dbReference>